<dbReference type="InterPro" id="IPR015943">
    <property type="entry name" value="WD40/YVTN_repeat-like_dom_sf"/>
</dbReference>
<keyword evidence="5" id="KW-0464">Manganese</keyword>
<dbReference type="PRINTS" id="PR00114">
    <property type="entry name" value="STPHPHTASE"/>
</dbReference>
<dbReference type="GO" id="GO:0010968">
    <property type="term" value="P:regulation of microtubule nucleation"/>
    <property type="evidence" value="ECO:0007669"/>
    <property type="project" value="InterPro"/>
</dbReference>
<dbReference type="Gene3D" id="2.130.10.10">
    <property type="entry name" value="YVTN repeat-like/Quinoprotein amine dehydrogenase"/>
    <property type="match status" value="1"/>
</dbReference>
<evidence type="ECO:0000259" key="7">
    <source>
        <dbReference type="SMART" id="SM00156"/>
    </source>
</evidence>
<sequence length="425" mass="46944">MDKRVSTEYDILLLLAWGSLLWEGSVKSNYTVFEVTKAQRLTTPSLNLSLDDTAWIVDIQGNPMATQRQADLDPAELDDIIIRLKEVRSARPGKLVELSETQIRKLCRASRDIFLRQPNCLSSKLPSRFATISALASSCPYFSINDTGLLCDLLWSDPCRDIQGWGMNDGGVSYTFGPDKVSEFLTKHDLDLVCRANQVVEDGYEFFADKQLVTIFSAPCHRGEYDKLVVEVGYEFFAGRQLITVFSAPNYCGKFDNSGAVLLVDEDLTCSLGDFEASRVCIMPNPMRSISIGVSSFVDLVVASVGEDKKISLWRKNGQSMGTVPVAGTDTGDNIEESIMAIAFSNKGSRYMCSGGSGQVVRIWDLQRKRCIKWLRGHTSTITSALYNCKDEHLASISLSGDLILHNLASGARAAELKDPNEQVV</sequence>
<dbReference type="SMART" id="SM00320">
    <property type="entry name" value="WD40"/>
    <property type="match status" value="3"/>
</dbReference>
<dbReference type="Proteomes" id="UP000467840">
    <property type="component" value="Chromosome 7"/>
</dbReference>
<dbReference type="InterPro" id="IPR031675">
    <property type="entry name" value="STPPase_N"/>
</dbReference>
<dbReference type="GO" id="GO:0140496">
    <property type="term" value="F:gamma-tubulin complex binding"/>
    <property type="evidence" value="ECO:0007669"/>
    <property type="project" value="InterPro"/>
</dbReference>
<dbReference type="Gene3D" id="3.60.21.10">
    <property type="match status" value="2"/>
</dbReference>
<dbReference type="Pfam" id="PF16891">
    <property type="entry name" value="STPPase_N"/>
    <property type="match status" value="1"/>
</dbReference>
<evidence type="ECO:0000313" key="9">
    <source>
        <dbReference type="Proteomes" id="UP000467840"/>
    </source>
</evidence>
<dbReference type="PANTHER" id="PTHR45096">
    <property type="entry name" value="PROTEIN NEDD1"/>
    <property type="match status" value="1"/>
</dbReference>
<dbReference type="EMBL" id="JAAGAX010000013">
    <property type="protein sequence ID" value="KAF2296147.1"/>
    <property type="molecule type" value="Genomic_DNA"/>
</dbReference>
<feature type="chain" id="PRO_5025343510" description="protein-serine/threonine phosphatase" evidence="6">
    <location>
        <begin position="29"/>
        <end position="425"/>
    </location>
</feature>
<keyword evidence="4" id="KW-0378">Hydrolase</keyword>
<evidence type="ECO:0000256" key="5">
    <source>
        <dbReference type="ARBA" id="ARBA00023211"/>
    </source>
</evidence>
<dbReference type="AlphaFoldDB" id="A0A6A6L6A6"/>
<name>A0A6A6L6A6_HEVBR</name>
<dbReference type="SMART" id="SM00156">
    <property type="entry name" value="PP2Ac"/>
    <property type="match status" value="1"/>
</dbReference>
<dbReference type="SUPFAM" id="SSF56300">
    <property type="entry name" value="Metallo-dependent phosphatases"/>
    <property type="match status" value="1"/>
</dbReference>
<dbReference type="GO" id="GO:0046872">
    <property type="term" value="F:metal ion binding"/>
    <property type="evidence" value="ECO:0007669"/>
    <property type="project" value="UniProtKB-KW"/>
</dbReference>
<dbReference type="InterPro" id="IPR029052">
    <property type="entry name" value="Metallo-depent_PP-like"/>
</dbReference>
<dbReference type="GO" id="GO:0004722">
    <property type="term" value="F:protein serine/threonine phosphatase activity"/>
    <property type="evidence" value="ECO:0007669"/>
    <property type="project" value="UniProtKB-EC"/>
</dbReference>
<accession>A0A6A6L6A6</accession>
<dbReference type="InterPro" id="IPR044621">
    <property type="entry name" value="NEDD1"/>
</dbReference>
<dbReference type="InterPro" id="IPR036322">
    <property type="entry name" value="WD40_repeat_dom_sf"/>
</dbReference>
<feature type="domain" description="Serine/threonine specific protein phosphatases" evidence="7">
    <location>
        <begin position="72"/>
        <end position="279"/>
    </location>
</feature>
<comment type="cofactor">
    <cofactor evidence="1">
        <name>Mn(2+)</name>
        <dbReference type="ChEBI" id="CHEBI:29035"/>
    </cofactor>
</comment>
<evidence type="ECO:0000256" key="3">
    <source>
        <dbReference type="ARBA" id="ARBA00022723"/>
    </source>
</evidence>
<keyword evidence="9" id="KW-1185">Reference proteome</keyword>
<evidence type="ECO:0000256" key="1">
    <source>
        <dbReference type="ARBA" id="ARBA00001936"/>
    </source>
</evidence>
<dbReference type="GO" id="GO:0000919">
    <property type="term" value="P:cell plate assembly"/>
    <property type="evidence" value="ECO:0007669"/>
    <property type="project" value="TreeGrafter"/>
</dbReference>
<keyword evidence="3" id="KW-0479">Metal-binding</keyword>
<protein>
    <recommendedName>
        <fullName evidence="2">protein-serine/threonine phosphatase</fullName>
        <ecNumber evidence="2">3.1.3.16</ecNumber>
    </recommendedName>
</protein>
<dbReference type="GO" id="GO:0060236">
    <property type="term" value="P:regulation of mitotic spindle organization"/>
    <property type="evidence" value="ECO:0007669"/>
    <property type="project" value="TreeGrafter"/>
</dbReference>
<feature type="signal peptide" evidence="6">
    <location>
        <begin position="1"/>
        <end position="28"/>
    </location>
</feature>
<dbReference type="SUPFAM" id="SSF50978">
    <property type="entry name" value="WD40 repeat-like"/>
    <property type="match status" value="1"/>
</dbReference>
<dbReference type="InterPro" id="IPR001680">
    <property type="entry name" value="WD40_rpt"/>
</dbReference>
<dbReference type="GO" id="GO:0005828">
    <property type="term" value="C:kinetochore microtubule"/>
    <property type="evidence" value="ECO:0007669"/>
    <property type="project" value="TreeGrafter"/>
</dbReference>
<gene>
    <name evidence="8" type="ORF">GH714_036352</name>
</gene>
<dbReference type="EC" id="3.1.3.16" evidence="2"/>
<keyword evidence="6" id="KW-0732">Signal</keyword>
<evidence type="ECO:0000256" key="6">
    <source>
        <dbReference type="SAM" id="SignalP"/>
    </source>
</evidence>
<reference evidence="8 9" key="1">
    <citation type="journal article" date="2020" name="Mol. Plant">
        <title>The Chromosome-Based Rubber Tree Genome Provides New Insights into Spurge Genome Evolution and Rubber Biosynthesis.</title>
        <authorList>
            <person name="Liu J."/>
            <person name="Shi C."/>
            <person name="Shi C.C."/>
            <person name="Li W."/>
            <person name="Zhang Q.J."/>
            <person name="Zhang Y."/>
            <person name="Li K."/>
            <person name="Lu H.F."/>
            <person name="Shi C."/>
            <person name="Zhu S.T."/>
            <person name="Xiao Z.Y."/>
            <person name="Nan H."/>
            <person name="Yue Y."/>
            <person name="Zhu X.G."/>
            <person name="Wu Y."/>
            <person name="Hong X.N."/>
            <person name="Fan G.Y."/>
            <person name="Tong Y."/>
            <person name="Zhang D."/>
            <person name="Mao C.L."/>
            <person name="Liu Y.L."/>
            <person name="Hao S.J."/>
            <person name="Liu W.Q."/>
            <person name="Lv M.Q."/>
            <person name="Zhang H.B."/>
            <person name="Liu Y."/>
            <person name="Hu-Tang G.R."/>
            <person name="Wang J.P."/>
            <person name="Wang J.H."/>
            <person name="Sun Y.H."/>
            <person name="Ni S.B."/>
            <person name="Chen W.B."/>
            <person name="Zhang X.C."/>
            <person name="Jiao Y.N."/>
            <person name="Eichler E.E."/>
            <person name="Li G.H."/>
            <person name="Liu X."/>
            <person name="Gao L.Z."/>
        </authorList>
    </citation>
    <scope>NUCLEOTIDE SEQUENCE [LARGE SCALE GENOMIC DNA]</scope>
    <source>
        <strain evidence="9">cv. GT1</strain>
        <tissue evidence="8">Leaf</tissue>
    </source>
</reference>
<evidence type="ECO:0000256" key="4">
    <source>
        <dbReference type="ARBA" id="ARBA00022801"/>
    </source>
</evidence>
<evidence type="ECO:0000256" key="2">
    <source>
        <dbReference type="ARBA" id="ARBA00013081"/>
    </source>
</evidence>
<proteinExistence type="predicted"/>
<organism evidence="8 9">
    <name type="scientific">Hevea brasiliensis</name>
    <name type="common">Para rubber tree</name>
    <name type="synonym">Siphonia brasiliensis</name>
    <dbReference type="NCBI Taxonomy" id="3981"/>
    <lineage>
        <taxon>Eukaryota</taxon>
        <taxon>Viridiplantae</taxon>
        <taxon>Streptophyta</taxon>
        <taxon>Embryophyta</taxon>
        <taxon>Tracheophyta</taxon>
        <taxon>Spermatophyta</taxon>
        <taxon>Magnoliopsida</taxon>
        <taxon>eudicotyledons</taxon>
        <taxon>Gunneridae</taxon>
        <taxon>Pentapetalae</taxon>
        <taxon>rosids</taxon>
        <taxon>fabids</taxon>
        <taxon>Malpighiales</taxon>
        <taxon>Euphorbiaceae</taxon>
        <taxon>Crotonoideae</taxon>
        <taxon>Micrandreae</taxon>
        <taxon>Hevea</taxon>
    </lineage>
</organism>
<dbReference type="GO" id="GO:2000694">
    <property type="term" value="P:regulation of phragmoplast microtubule organization"/>
    <property type="evidence" value="ECO:0007669"/>
    <property type="project" value="TreeGrafter"/>
</dbReference>
<dbReference type="GO" id="GO:0032467">
    <property type="term" value="P:positive regulation of cytokinesis"/>
    <property type="evidence" value="ECO:0007669"/>
    <property type="project" value="TreeGrafter"/>
</dbReference>
<dbReference type="Pfam" id="PF00400">
    <property type="entry name" value="WD40"/>
    <property type="match status" value="1"/>
</dbReference>
<evidence type="ECO:0000313" key="8">
    <source>
        <dbReference type="EMBL" id="KAF2296147.1"/>
    </source>
</evidence>
<comment type="caution">
    <text evidence="8">The sequence shown here is derived from an EMBL/GenBank/DDBJ whole genome shotgun (WGS) entry which is preliminary data.</text>
</comment>
<dbReference type="InterPro" id="IPR006186">
    <property type="entry name" value="Ser/Thr-sp_prot-phosphatase"/>
</dbReference>
<dbReference type="PANTHER" id="PTHR45096:SF1">
    <property type="entry name" value="PROTEIN NEDD1"/>
    <property type="match status" value="1"/>
</dbReference>